<protein>
    <recommendedName>
        <fullName evidence="1">DUF58 domain-containing protein</fullName>
    </recommendedName>
</protein>
<feature type="domain" description="DUF58" evidence="1">
    <location>
        <begin position="36"/>
        <end position="232"/>
    </location>
</feature>
<dbReference type="PANTHER" id="PTHR33608:SF6">
    <property type="entry name" value="BLL2464 PROTEIN"/>
    <property type="match status" value="1"/>
</dbReference>
<proteinExistence type="predicted"/>
<dbReference type="InterPro" id="IPR002881">
    <property type="entry name" value="DUF58"/>
</dbReference>
<sequence>MDKFETIVLRAKDDVYTHLQGGNLAKLLGQGYDFSELRTYESSDDIRYISWINSAKSNELYVKKMHEERELLVHVSMLIDGRMVIGQKQELMTYVLTFLAHSALSTNNLFESSFSLGKMFQRFEAVKSVEGIEPMLKLCQNLEPLGLTLAYDGLQNRLLKLQEQKSLFFLVGDFLDEIDLSILAQKHELCVIMIRDRWEENPSVASDVELINPLSSSVISKGMSKKALAHYVQKLNEHDEKLYAHFNHHEIKYVKVYEASEVFEKLEQLFYF</sequence>
<evidence type="ECO:0000313" key="2">
    <source>
        <dbReference type="EMBL" id="CAA6815952.1"/>
    </source>
</evidence>
<dbReference type="AlphaFoldDB" id="A0A6S6TJZ5"/>
<gene>
    <name evidence="2" type="ORF">HELGO_WM7162</name>
</gene>
<name>A0A6S6TJZ5_9BACT</name>
<accession>A0A6S6TJZ5</accession>
<dbReference type="PANTHER" id="PTHR33608">
    <property type="entry name" value="BLL2464 PROTEIN"/>
    <property type="match status" value="1"/>
</dbReference>
<evidence type="ECO:0000259" key="1">
    <source>
        <dbReference type="Pfam" id="PF01882"/>
    </source>
</evidence>
<dbReference type="EMBL" id="CACVAP010000083">
    <property type="protein sequence ID" value="CAA6815952.1"/>
    <property type="molecule type" value="Genomic_DNA"/>
</dbReference>
<reference evidence="2" key="1">
    <citation type="submission" date="2020-01" db="EMBL/GenBank/DDBJ databases">
        <authorList>
            <person name="Meier V. D."/>
            <person name="Meier V D."/>
        </authorList>
    </citation>
    <scope>NUCLEOTIDE SEQUENCE</scope>
    <source>
        <strain evidence="2">HLG_WM_MAG_06</strain>
    </source>
</reference>
<organism evidence="2">
    <name type="scientific">uncultured Sulfurovum sp</name>
    <dbReference type="NCBI Taxonomy" id="269237"/>
    <lineage>
        <taxon>Bacteria</taxon>
        <taxon>Pseudomonadati</taxon>
        <taxon>Campylobacterota</taxon>
        <taxon>Epsilonproteobacteria</taxon>
        <taxon>Campylobacterales</taxon>
        <taxon>Sulfurovaceae</taxon>
        <taxon>Sulfurovum</taxon>
        <taxon>environmental samples</taxon>
    </lineage>
</organism>
<dbReference type="Pfam" id="PF01882">
    <property type="entry name" value="DUF58"/>
    <property type="match status" value="1"/>
</dbReference>